<gene>
    <name evidence="12" type="ORF">SAMN05192589_107166</name>
</gene>
<accession>A0A1G6VXM5</accession>
<name>A0A1G6VXM5_9BURK</name>
<dbReference type="SUPFAM" id="SSF52540">
    <property type="entry name" value="P-loop containing nucleoside triphosphate hydrolases"/>
    <property type="match status" value="2"/>
</dbReference>
<dbReference type="GO" id="GO:0005524">
    <property type="term" value="F:ATP binding"/>
    <property type="evidence" value="ECO:0007669"/>
    <property type="project" value="UniProtKB-KW"/>
</dbReference>
<keyword evidence="6" id="KW-0677">Repeat</keyword>
<dbReference type="GO" id="GO:0016887">
    <property type="term" value="F:ATP hydrolysis activity"/>
    <property type="evidence" value="ECO:0007669"/>
    <property type="project" value="InterPro"/>
</dbReference>
<dbReference type="InterPro" id="IPR017871">
    <property type="entry name" value="ABC_transporter-like_CS"/>
</dbReference>
<protein>
    <submittedName>
        <fullName evidence="12">Simple sugar transport system ATP-binding protein</fullName>
    </submittedName>
</protein>
<feature type="domain" description="ABC transporter" evidence="11">
    <location>
        <begin position="289"/>
        <end position="531"/>
    </location>
</feature>
<keyword evidence="3" id="KW-1003">Cell membrane</keyword>
<evidence type="ECO:0000256" key="1">
    <source>
        <dbReference type="ARBA" id="ARBA00004202"/>
    </source>
</evidence>
<feature type="domain" description="ABC transporter" evidence="11">
    <location>
        <begin position="40"/>
        <end position="271"/>
    </location>
</feature>
<keyword evidence="8 12" id="KW-0067">ATP-binding</keyword>
<dbReference type="Pfam" id="PF00005">
    <property type="entry name" value="ABC_tran"/>
    <property type="match status" value="2"/>
</dbReference>
<dbReference type="EMBL" id="FMZC01000007">
    <property type="protein sequence ID" value="SDD58321.1"/>
    <property type="molecule type" value="Genomic_DNA"/>
</dbReference>
<dbReference type="PANTHER" id="PTHR43790:SF4">
    <property type="entry name" value="GUANOSINE IMPORT ATP-BINDING PROTEIN NUPO"/>
    <property type="match status" value="1"/>
</dbReference>
<keyword evidence="2" id="KW-0813">Transport</keyword>
<evidence type="ECO:0000256" key="8">
    <source>
        <dbReference type="ARBA" id="ARBA00022840"/>
    </source>
</evidence>
<keyword evidence="7" id="KW-0547">Nucleotide-binding</keyword>
<dbReference type="Gene3D" id="3.40.50.300">
    <property type="entry name" value="P-loop containing nucleotide triphosphate hydrolases"/>
    <property type="match status" value="2"/>
</dbReference>
<dbReference type="InterPro" id="IPR003439">
    <property type="entry name" value="ABC_transporter-like_ATP-bd"/>
</dbReference>
<dbReference type="PANTHER" id="PTHR43790">
    <property type="entry name" value="CARBOHYDRATE TRANSPORT ATP-BINDING PROTEIN MG119-RELATED"/>
    <property type="match status" value="1"/>
</dbReference>
<evidence type="ECO:0000256" key="10">
    <source>
        <dbReference type="ARBA" id="ARBA00023136"/>
    </source>
</evidence>
<sequence length="556" mass="59459">MKDVRSIPVSCPTAFENKETISRMNSSHTSPAAAAPVPRLQLSGITKRYPAVVANSGVSLTVQPGEIHAVLGENGAGKSTLMKIIYGAVKPDEGSLHFNGQAVAIRNPQEARALGIAMVFQHFSLFDTLTVAENVWLGLDKRLQLAEVTRRITATAAEYGLDIDPARPVHTLSVGEMQRVEIIRALLTQPQLLILDEPTSVLTPQAVEKLFVVLRKLASEGCSILYISHKLHEIRALCNACTVLRGGKVTGVCNPAEESNASLSRLMIGAEPPALTHRPAHLGETVLRVQALSLPRMDPFGVDLIELGFEVRAGEVVGIAGVSGNGQKELLYALSGEDMRAQPAMVQVAGQAAGRMNPRRRRALGLHFVPEERLGRGAVPTMGLAHNLLLTRSNCVGPGGWLRTGALQAQARAIIERFHVKAGGPHAAARSLSGGNLQKFIVGREIDANPKLLIVSQPTWGVDVGAAAQIRGEILALRDAGCAVLVLSEELDELFEICDRLHVVAKGRLSPSVPRAEATVERIGEWMSGLWHADVQSHLAVAEAARAEPEAAHAQA</sequence>
<comment type="subcellular location">
    <subcellularLocation>
        <location evidence="1">Cell membrane</location>
        <topology evidence="1">Peripheral membrane protein</topology>
    </subcellularLocation>
</comment>
<keyword evidence="9" id="KW-1278">Translocase</keyword>
<evidence type="ECO:0000259" key="11">
    <source>
        <dbReference type="PROSITE" id="PS50893"/>
    </source>
</evidence>
<keyword evidence="4" id="KW-0997">Cell inner membrane</keyword>
<organism evidence="12 13">
    <name type="scientific">Paracidovorax valerianellae</name>
    <dbReference type="NCBI Taxonomy" id="187868"/>
    <lineage>
        <taxon>Bacteria</taxon>
        <taxon>Pseudomonadati</taxon>
        <taxon>Pseudomonadota</taxon>
        <taxon>Betaproteobacteria</taxon>
        <taxon>Burkholderiales</taxon>
        <taxon>Comamonadaceae</taxon>
        <taxon>Paracidovorax</taxon>
    </lineage>
</organism>
<dbReference type="GO" id="GO:0005886">
    <property type="term" value="C:plasma membrane"/>
    <property type="evidence" value="ECO:0007669"/>
    <property type="project" value="UniProtKB-SubCell"/>
</dbReference>
<reference evidence="12 13" key="1">
    <citation type="submission" date="2016-10" db="EMBL/GenBank/DDBJ databases">
        <authorList>
            <person name="de Groot N.N."/>
        </authorList>
    </citation>
    <scope>NUCLEOTIDE SEQUENCE [LARGE SCALE GENOMIC DNA]</scope>
    <source>
        <strain evidence="12 13">DSM 16619</strain>
    </source>
</reference>
<dbReference type="FunFam" id="3.40.50.300:FF:000127">
    <property type="entry name" value="Ribose import ATP-binding protein RbsA"/>
    <property type="match status" value="1"/>
</dbReference>
<keyword evidence="13" id="KW-1185">Reference proteome</keyword>
<dbReference type="PROSITE" id="PS50893">
    <property type="entry name" value="ABC_TRANSPORTER_2"/>
    <property type="match status" value="2"/>
</dbReference>
<dbReference type="AlphaFoldDB" id="A0A1G6VXM5"/>
<evidence type="ECO:0000256" key="7">
    <source>
        <dbReference type="ARBA" id="ARBA00022741"/>
    </source>
</evidence>
<dbReference type="InterPro" id="IPR027417">
    <property type="entry name" value="P-loop_NTPase"/>
</dbReference>
<dbReference type="PROSITE" id="PS00211">
    <property type="entry name" value="ABC_TRANSPORTER_1"/>
    <property type="match status" value="2"/>
</dbReference>
<keyword evidence="10" id="KW-0472">Membrane</keyword>
<evidence type="ECO:0000256" key="4">
    <source>
        <dbReference type="ARBA" id="ARBA00022519"/>
    </source>
</evidence>
<dbReference type="InterPro" id="IPR003593">
    <property type="entry name" value="AAA+_ATPase"/>
</dbReference>
<evidence type="ECO:0000313" key="12">
    <source>
        <dbReference type="EMBL" id="SDD58321.1"/>
    </source>
</evidence>
<dbReference type="CDD" id="cd03215">
    <property type="entry name" value="ABC_Carb_Monos_II"/>
    <property type="match status" value="1"/>
</dbReference>
<evidence type="ECO:0000256" key="3">
    <source>
        <dbReference type="ARBA" id="ARBA00022475"/>
    </source>
</evidence>
<dbReference type="STRING" id="187868.SAMN05192589_107166"/>
<evidence type="ECO:0000313" key="13">
    <source>
        <dbReference type="Proteomes" id="UP000198781"/>
    </source>
</evidence>
<evidence type="ECO:0000256" key="6">
    <source>
        <dbReference type="ARBA" id="ARBA00022737"/>
    </source>
</evidence>
<evidence type="ECO:0000256" key="9">
    <source>
        <dbReference type="ARBA" id="ARBA00022967"/>
    </source>
</evidence>
<evidence type="ECO:0000256" key="2">
    <source>
        <dbReference type="ARBA" id="ARBA00022448"/>
    </source>
</evidence>
<dbReference type="SMART" id="SM00382">
    <property type="entry name" value="AAA"/>
    <property type="match status" value="1"/>
</dbReference>
<dbReference type="CDD" id="cd03216">
    <property type="entry name" value="ABC_Carb_Monos_I"/>
    <property type="match status" value="1"/>
</dbReference>
<evidence type="ECO:0000256" key="5">
    <source>
        <dbReference type="ARBA" id="ARBA00022597"/>
    </source>
</evidence>
<keyword evidence="5 12" id="KW-0762">Sugar transport</keyword>
<dbReference type="Proteomes" id="UP000198781">
    <property type="component" value="Unassembled WGS sequence"/>
</dbReference>
<proteinExistence type="predicted"/>
<dbReference type="InterPro" id="IPR050107">
    <property type="entry name" value="ABC_carbohydrate_import_ATPase"/>
</dbReference>